<feature type="signal peptide" evidence="1">
    <location>
        <begin position="1"/>
        <end position="25"/>
    </location>
</feature>
<comment type="caution">
    <text evidence="2">The sequence shown here is derived from an EMBL/GenBank/DDBJ whole genome shotgun (WGS) entry which is preliminary data.</text>
</comment>
<keyword evidence="1" id="KW-0732">Signal</keyword>
<gene>
    <name evidence="2" type="ORF">LPJ53_005709</name>
</gene>
<accession>A0A9W7XW90</accession>
<name>A0A9W7XW90_9FUNG</name>
<protein>
    <recommendedName>
        <fullName evidence="4">Peptidase M11 gametolysin domain-containing protein</fullName>
    </recommendedName>
</protein>
<dbReference type="AlphaFoldDB" id="A0A9W7XW90"/>
<evidence type="ECO:0008006" key="4">
    <source>
        <dbReference type="Google" id="ProtNLM"/>
    </source>
</evidence>
<dbReference type="OrthoDB" id="5513614at2759"/>
<feature type="chain" id="PRO_5040730060" description="Peptidase M11 gametolysin domain-containing protein" evidence="1">
    <location>
        <begin position="26"/>
        <end position="531"/>
    </location>
</feature>
<keyword evidence="3" id="KW-1185">Reference proteome</keyword>
<sequence length="531" mass="57735">MFSKISASAFLFVLPILTQVSSVAAWSTVSPVQTLFPQITLDTVVAFIPEKNSPSAITAAQATTLANSVFSPSAYNLAGRYNEYSSGAVKMTGLAGTSDPYVTVKYIEQGVDSCDRSVISNAVYAAIAPAKPARLIIVQNNRNPTCSGMSDNSGTLTMVWDLDAFNPHVLFHELGHSLSFPHPASCSCYSNSAKVMMSSNCTSINGDNFQNMGVISHDSPWFKSDGITNIDGALKGSMEYSSYNRLSTKWPMLKEANVQDASGSGTYTIYSSETASIGTKKTTLRIPLNPPIKIANDIVSTGVTYHTHYYVDITQRRPNTAAGGVYNYIVVRSAPDHRSKKSRVTRFMSALSKDDSSFGTSFYDGYRQIRITASSITSTSATFTVSFPSGYTLPSNVNQCYYSGTIDSKQAVTVNNNNICRGLSRDNLPSTGTFNGTHCLIPYSNVGHIVAAPNLEYLHCLNTPKWISTAQSTMQDGFDIFDESDMFVCQTTISGVVYQGRGHFGECCVYYNNGEKCIWNDASTVYLSWIS</sequence>
<dbReference type="SUPFAM" id="SSF55486">
    <property type="entry name" value="Metalloproteases ('zincins'), catalytic domain"/>
    <property type="match status" value="1"/>
</dbReference>
<dbReference type="Proteomes" id="UP001149813">
    <property type="component" value="Unassembled WGS sequence"/>
</dbReference>
<organism evidence="2 3">
    <name type="scientific">Coemansia erecta</name>
    <dbReference type="NCBI Taxonomy" id="147472"/>
    <lineage>
        <taxon>Eukaryota</taxon>
        <taxon>Fungi</taxon>
        <taxon>Fungi incertae sedis</taxon>
        <taxon>Zoopagomycota</taxon>
        <taxon>Kickxellomycotina</taxon>
        <taxon>Kickxellomycetes</taxon>
        <taxon>Kickxellales</taxon>
        <taxon>Kickxellaceae</taxon>
        <taxon>Coemansia</taxon>
    </lineage>
</organism>
<evidence type="ECO:0000313" key="2">
    <source>
        <dbReference type="EMBL" id="KAJ1719552.1"/>
    </source>
</evidence>
<evidence type="ECO:0000313" key="3">
    <source>
        <dbReference type="Proteomes" id="UP001149813"/>
    </source>
</evidence>
<proteinExistence type="predicted"/>
<evidence type="ECO:0000256" key="1">
    <source>
        <dbReference type="SAM" id="SignalP"/>
    </source>
</evidence>
<dbReference type="EMBL" id="JANBOJ010000380">
    <property type="protein sequence ID" value="KAJ1719552.1"/>
    <property type="molecule type" value="Genomic_DNA"/>
</dbReference>
<reference evidence="2" key="1">
    <citation type="submission" date="2022-07" db="EMBL/GenBank/DDBJ databases">
        <title>Phylogenomic reconstructions and comparative analyses of Kickxellomycotina fungi.</title>
        <authorList>
            <person name="Reynolds N.K."/>
            <person name="Stajich J.E."/>
            <person name="Barry K."/>
            <person name="Grigoriev I.V."/>
            <person name="Crous P."/>
            <person name="Smith M.E."/>
        </authorList>
    </citation>
    <scope>NUCLEOTIDE SEQUENCE</scope>
    <source>
        <strain evidence="2">NBRC 32514</strain>
    </source>
</reference>